<organism evidence="1 2">
    <name type="scientific">Coniosporium uncinatum</name>
    <dbReference type="NCBI Taxonomy" id="93489"/>
    <lineage>
        <taxon>Eukaryota</taxon>
        <taxon>Fungi</taxon>
        <taxon>Dikarya</taxon>
        <taxon>Ascomycota</taxon>
        <taxon>Pezizomycotina</taxon>
        <taxon>Dothideomycetes</taxon>
        <taxon>Dothideomycetes incertae sedis</taxon>
        <taxon>Coniosporium</taxon>
    </lineage>
</organism>
<dbReference type="EMBL" id="JAWDJW010006457">
    <property type="protein sequence ID" value="KAK3064654.1"/>
    <property type="molecule type" value="Genomic_DNA"/>
</dbReference>
<dbReference type="Proteomes" id="UP001186974">
    <property type="component" value="Unassembled WGS sequence"/>
</dbReference>
<accession>A0ACC3DBM1</accession>
<sequence>MVRQMYSHTKKYQSATYSAQIELQQELHRLQISIKKMLPHSPLLRWQPRDFLAYKRLDLAAKQALMERVLANIEEAKRFTEAWNEYVSNPLTHTDDPPPPPLRPAFNGILYPNCLGYVLCKPTIFCPTWFMPDPTEPDPAKQKPQADWPCAAEMKWEGEDRARTNFGRQLPLPRMPASANNGTVAWHMKNAIKSHKFDYFPRVPTGEDIYCPVDEIEEEDVGRFINKGLLEAIDDEDQF</sequence>
<evidence type="ECO:0000313" key="2">
    <source>
        <dbReference type="Proteomes" id="UP001186974"/>
    </source>
</evidence>
<keyword evidence="2" id="KW-1185">Reference proteome</keyword>
<reference evidence="1" key="1">
    <citation type="submission" date="2024-09" db="EMBL/GenBank/DDBJ databases">
        <title>Black Yeasts Isolated from many extreme environments.</title>
        <authorList>
            <person name="Coleine C."/>
            <person name="Stajich J.E."/>
            <person name="Selbmann L."/>
        </authorList>
    </citation>
    <scope>NUCLEOTIDE SEQUENCE</scope>
    <source>
        <strain evidence="1">CCFEE 5737</strain>
    </source>
</reference>
<evidence type="ECO:0000313" key="1">
    <source>
        <dbReference type="EMBL" id="KAK3064654.1"/>
    </source>
</evidence>
<proteinExistence type="predicted"/>
<gene>
    <name evidence="1" type="ORF">LTS18_005204</name>
</gene>
<name>A0ACC3DBM1_9PEZI</name>
<protein>
    <submittedName>
        <fullName evidence="1">Uncharacterized protein</fullName>
    </submittedName>
</protein>
<comment type="caution">
    <text evidence="1">The sequence shown here is derived from an EMBL/GenBank/DDBJ whole genome shotgun (WGS) entry which is preliminary data.</text>
</comment>